<dbReference type="STRING" id="1805376.AUK05_00745"/>
<organism evidence="2 3">
    <name type="scientific">Candidatus Shapirobacteria bacterium CG2_30_35_20</name>
    <dbReference type="NCBI Taxonomy" id="1805376"/>
    <lineage>
        <taxon>Bacteria</taxon>
        <taxon>Candidatus Shapironibacteriota</taxon>
    </lineage>
</organism>
<keyword evidence="1" id="KW-1133">Transmembrane helix</keyword>
<keyword evidence="1" id="KW-0812">Transmembrane</keyword>
<comment type="caution">
    <text evidence="2">The sequence shown here is derived from an EMBL/GenBank/DDBJ whole genome shotgun (WGS) entry which is preliminary data.</text>
</comment>
<proteinExistence type="predicted"/>
<gene>
    <name evidence="2" type="ORF">AUK05_00745</name>
</gene>
<dbReference type="AlphaFoldDB" id="A0A1J5HQQ3"/>
<evidence type="ECO:0000313" key="3">
    <source>
        <dbReference type="Proteomes" id="UP000182344"/>
    </source>
</evidence>
<dbReference type="NCBIfam" id="TIGR02532">
    <property type="entry name" value="IV_pilin_GFxxxE"/>
    <property type="match status" value="1"/>
</dbReference>
<dbReference type="EMBL" id="MNZO01000011">
    <property type="protein sequence ID" value="OIP87669.1"/>
    <property type="molecule type" value="Genomic_DNA"/>
</dbReference>
<evidence type="ECO:0000313" key="2">
    <source>
        <dbReference type="EMBL" id="OIP87669.1"/>
    </source>
</evidence>
<protein>
    <recommendedName>
        <fullName evidence="4">Type II secretion system protein GspH</fullName>
    </recommendedName>
</protein>
<dbReference type="SUPFAM" id="SSF54523">
    <property type="entry name" value="Pili subunits"/>
    <property type="match status" value="1"/>
</dbReference>
<evidence type="ECO:0008006" key="4">
    <source>
        <dbReference type="Google" id="ProtNLM"/>
    </source>
</evidence>
<accession>A0A1J5HQQ3</accession>
<evidence type="ECO:0000256" key="1">
    <source>
        <dbReference type="SAM" id="Phobius"/>
    </source>
</evidence>
<dbReference type="Pfam" id="PF07963">
    <property type="entry name" value="N_methyl"/>
    <property type="match status" value="1"/>
</dbReference>
<dbReference type="PROSITE" id="PS00409">
    <property type="entry name" value="PROKAR_NTER_METHYL"/>
    <property type="match status" value="1"/>
</dbReference>
<name>A0A1J5HQQ3_9BACT</name>
<sequence length="174" mass="19068">MIRNLKLEIRNFSRGFTLIEMVVVLGISVILMTAVGGVMTSSFKAKNSTLVREIVQNEAKLVMDQLKKNVFDAGVNTDDFFCPIGVGTSISFNTKSDGKTYLTCYEGVKIASESANGDFLLTNSGVSVRNCDSFVTCQKNSDLKVMRVDFNLDMGITGGTGDQFWTFVSKVTVR</sequence>
<dbReference type="Proteomes" id="UP000182344">
    <property type="component" value="Unassembled WGS sequence"/>
</dbReference>
<reference evidence="2 3" key="1">
    <citation type="journal article" date="2016" name="Environ. Microbiol.">
        <title>Genomic resolution of a cold subsurface aquifer community provides metabolic insights for novel microbes adapted to high CO concentrations.</title>
        <authorList>
            <person name="Probst A.J."/>
            <person name="Castelle C.J."/>
            <person name="Singh A."/>
            <person name="Brown C.T."/>
            <person name="Anantharaman K."/>
            <person name="Sharon I."/>
            <person name="Hug L.A."/>
            <person name="Burstein D."/>
            <person name="Emerson J.B."/>
            <person name="Thomas B.C."/>
            <person name="Banfield J.F."/>
        </authorList>
    </citation>
    <scope>NUCLEOTIDE SEQUENCE [LARGE SCALE GENOMIC DNA]</scope>
    <source>
        <strain evidence="2">CG2_30_35_20</strain>
    </source>
</reference>
<feature type="transmembrane region" description="Helical" evidence="1">
    <location>
        <begin position="21"/>
        <end position="43"/>
    </location>
</feature>
<dbReference type="InterPro" id="IPR012902">
    <property type="entry name" value="N_methyl_site"/>
</dbReference>
<dbReference type="InterPro" id="IPR045584">
    <property type="entry name" value="Pilin-like"/>
</dbReference>
<keyword evidence="1" id="KW-0472">Membrane</keyword>